<reference evidence="1" key="1">
    <citation type="journal article" date="2020" name="Nature">
        <title>Giant virus diversity and host interactions through global metagenomics.</title>
        <authorList>
            <person name="Schulz F."/>
            <person name="Roux S."/>
            <person name="Paez-Espino D."/>
            <person name="Jungbluth S."/>
            <person name="Walsh D.A."/>
            <person name="Denef V.J."/>
            <person name="McMahon K.D."/>
            <person name="Konstantinidis K.T."/>
            <person name="Eloe-Fadrosh E.A."/>
            <person name="Kyrpides N.C."/>
            <person name="Woyke T."/>
        </authorList>
    </citation>
    <scope>NUCLEOTIDE SEQUENCE</scope>
    <source>
        <strain evidence="1">GVMAG-S-ERX556101-89</strain>
    </source>
</reference>
<protein>
    <submittedName>
        <fullName evidence="1">Uncharacterized protein</fullName>
    </submittedName>
</protein>
<dbReference type="EMBL" id="MN738829">
    <property type="protein sequence ID" value="QHT38324.1"/>
    <property type="molecule type" value="Genomic_DNA"/>
</dbReference>
<organism evidence="1">
    <name type="scientific">viral metagenome</name>
    <dbReference type="NCBI Taxonomy" id="1070528"/>
    <lineage>
        <taxon>unclassified sequences</taxon>
        <taxon>metagenomes</taxon>
        <taxon>organismal metagenomes</taxon>
    </lineage>
</organism>
<proteinExistence type="predicted"/>
<evidence type="ECO:0000313" key="1">
    <source>
        <dbReference type="EMBL" id="QHT38324.1"/>
    </source>
</evidence>
<dbReference type="AlphaFoldDB" id="A0A6C0FB87"/>
<sequence>MNIIKVQIIDITSYKNNKQRCFDIFIIAKQISYTLKILKKTDNVSEWLRRRPAKALCFARAGSNPAVVAQ</sequence>
<name>A0A6C0FB87_9ZZZZ</name>
<accession>A0A6C0FB87</accession>